<evidence type="ECO:0000313" key="1">
    <source>
        <dbReference type="EMBL" id="VDO23756.1"/>
    </source>
</evidence>
<reference evidence="3" key="1">
    <citation type="submission" date="2017-02" db="UniProtKB">
        <authorList>
            <consortium name="WormBaseParasite"/>
        </authorList>
    </citation>
    <scope>IDENTIFICATION</scope>
</reference>
<sequence>MLERKETYQLNTILLYICNQETDLYTGKWIPFRLRRRQFPIRLGFATTKNKAQGQSLSILYNWLENTIWYFESLL</sequence>
<gene>
    <name evidence="1" type="ORF">HPLM_LOCUS4667</name>
</gene>
<dbReference type="Proteomes" id="UP000268014">
    <property type="component" value="Unassembled WGS sequence"/>
</dbReference>
<accession>A0A0N4W478</accession>
<proteinExistence type="predicted"/>
<dbReference type="EMBL" id="UZAF01016235">
    <property type="protein sequence ID" value="VDO23756.1"/>
    <property type="molecule type" value="Genomic_DNA"/>
</dbReference>
<keyword evidence="2" id="KW-1185">Reference proteome</keyword>
<dbReference type="STRING" id="6290.A0A0N4W478"/>
<dbReference type="OrthoDB" id="9997116at2759"/>
<reference evidence="1 2" key="2">
    <citation type="submission" date="2018-11" db="EMBL/GenBank/DDBJ databases">
        <authorList>
            <consortium name="Pathogen Informatics"/>
        </authorList>
    </citation>
    <scope>NUCLEOTIDE SEQUENCE [LARGE SCALE GENOMIC DNA]</scope>
    <source>
        <strain evidence="1 2">MHpl1</strain>
    </source>
</reference>
<organism evidence="3">
    <name type="scientific">Haemonchus placei</name>
    <name type="common">Barber's pole worm</name>
    <dbReference type="NCBI Taxonomy" id="6290"/>
    <lineage>
        <taxon>Eukaryota</taxon>
        <taxon>Metazoa</taxon>
        <taxon>Ecdysozoa</taxon>
        <taxon>Nematoda</taxon>
        <taxon>Chromadorea</taxon>
        <taxon>Rhabditida</taxon>
        <taxon>Rhabditina</taxon>
        <taxon>Rhabditomorpha</taxon>
        <taxon>Strongyloidea</taxon>
        <taxon>Trichostrongylidae</taxon>
        <taxon>Haemonchus</taxon>
    </lineage>
</organism>
<protein>
    <submittedName>
        <fullName evidence="3">ATP-dependent DNA helicase</fullName>
    </submittedName>
</protein>
<dbReference type="WBParaSite" id="HPLM_0000467501-mRNA-1">
    <property type="protein sequence ID" value="HPLM_0000467501-mRNA-1"/>
    <property type="gene ID" value="HPLM_0000467501"/>
</dbReference>
<name>A0A0N4W478_HAEPC</name>
<evidence type="ECO:0000313" key="3">
    <source>
        <dbReference type="WBParaSite" id="HPLM_0000467501-mRNA-1"/>
    </source>
</evidence>
<evidence type="ECO:0000313" key="2">
    <source>
        <dbReference type="Proteomes" id="UP000268014"/>
    </source>
</evidence>
<dbReference type="AlphaFoldDB" id="A0A0N4W478"/>